<evidence type="ECO:0000259" key="4">
    <source>
        <dbReference type="Pfam" id="PF09394"/>
    </source>
</evidence>
<name>A0A917N9J4_9GAMM</name>
<reference evidence="5" key="1">
    <citation type="journal article" date="2014" name="Int. J. Syst. Evol. Microbiol.">
        <title>Complete genome sequence of Corynebacterium casei LMG S-19264T (=DSM 44701T), isolated from a smear-ripened cheese.</title>
        <authorList>
            <consortium name="US DOE Joint Genome Institute (JGI-PGF)"/>
            <person name="Walter F."/>
            <person name="Albersmeier A."/>
            <person name="Kalinowski J."/>
            <person name="Ruckert C."/>
        </authorList>
    </citation>
    <scope>NUCLEOTIDE SEQUENCE</scope>
    <source>
        <strain evidence="5">JCM 13919</strain>
    </source>
</reference>
<reference evidence="5" key="2">
    <citation type="submission" date="2020-09" db="EMBL/GenBank/DDBJ databases">
        <authorList>
            <person name="Sun Q."/>
            <person name="Ohkuma M."/>
        </authorList>
    </citation>
    <scope>NUCLEOTIDE SEQUENCE</scope>
    <source>
        <strain evidence="5">JCM 13919</strain>
    </source>
</reference>
<dbReference type="InterPro" id="IPR018990">
    <property type="entry name" value="Prot_inh_I42_chagasin"/>
</dbReference>
<dbReference type="SUPFAM" id="SSF141066">
    <property type="entry name" value="ICP-like"/>
    <property type="match status" value="1"/>
</dbReference>
<sequence>MKTLISCLLFFIMAPVEAANTMTISADPTQPTFQVTLPANPTTGFQWSIKDYDKKRFEITNSQFVAPQKKLIGAGGSMVYTFKLQPGKTYPEKTNMLFKYARSWEPKSATYTRVIVHFKTATNSKN</sequence>
<feature type="domain" description="Proteinase inhibitor I42 chagasin" evidence="4">
    <location>
        <begin position="30"/>
        <end position="112"/>
    </location>
</feature>
<feature type="chain" id="PRO_5037977280" description="Proteinase inhibitor I42 chagasin domain-containing protein" evidence="3">
    <location>
        <begin position="19"/>
        <end position="126"/>
    </location>
</feature>
<evidence type="ECO:0000313" key="5">
    <source>
        <dbReference type="EMBL" id="GGI80549.1"/>
    </source>
</evidence>
<dbReference type="Proteomes" id="UP000630149">
    <property type="component" value="Unassembled WGS sequence"/>
</dbReference>
<dbReference type="RefSeq" id="WP_131775851.1">
    <property type="nucleotide sequence ID" value="NZ_BMOB01000002.1"/>
</dbReference>
<dbReference type="PANTHER" id="PTHR36530:SF1">
    <property type="entry name" value="AMOEBIASIN-1"/>
    <property type="match status" value="1"/>
</dbReference>
<keyword evidence="1" id="KW-0646">Protease inhibitor</keyword>
<organism evidence="5 6">
    <name type="scientific">Legionella impletisoli</name>
    <dbReference type="NCBI Taxonomy" id="343510"/>
    <lineage>
        <taxon>Bacteria</taxon>
        <taxon>Pseudomonadati</taxon>
        <taxon>Pseudomonadota</taxon>
        <taxon>Gammaproteobacteria</taxon>
        <taxon>Legionellales</taxon>
        <taxon>Legionellaceae</taxon>
        <taxon>Legionella</taxon>
    </lineage>
</organism>
<proteinExistence type="predicted"/>
<dbReference type="Gene3D" id="2.60.40.2020">
    <property type="match status" value="1"/>
</dbReference>
<evidence type="ECO:0000256" key="3">
    <source>
        <dbReference type="SAM" id="SignalP"/>
    </source>
</evidence>
<keyword evidence="2" id="KW-0789">Thiol protease inhibitor</keyword>
<keyword evidence="6" id="KW-1185">Reference proteome</keyword>
<comment type="caution">
    <text evidence="5">The sequence shown here is derived from an EMBL/GenBank/DDBJ whole genome shotgun (WGS) entry which is preliminary data.</text>
</comment>
<dbReference type="Pfam" id="PF09394">
    <property type="entry name" value="Inhibitor_I42"/>
    <property type="match status" value="1"/>
</dbReference>
<dbReference type="AlphaFoldDB" id="A0A917N9J4"/>
<protein>
    <recommendedName>
        <fullName evidence="4">Proteinase inhibitor I42 chagasin domain-containing protein</fullName>
    </recommendedName>
</protein>
<dbReference type="GO" id="GO:0004869">
    <property type="term" value="F:cysteine-type endopeptidase inhibitor activity"/>
    <property type="evidence" value="ECO:0007669"/>
    <property type="project" value="UniProtKB-KW"/>
</dbReference>
<dbReference type="InterPro" id="IPR036331">
    <property type="entry name" value="Chagasin-like_sf"/>
</dbReference>
<evidence type="ECO:0000313" key="6">
    <source>
        <dbReference type="Proteomes" id="UP000630149"/>
    </source>
</evidence>
<dbReference type="PANTHER" id="PTHR36530">
    <property type="entry name" value="INHIBITOR OF CYSTEINE PEPTIDASE"/>
    <property type="match status" value="1"/>
</dbReference>
<dbReference type="OrthoDB" id="670336at2"/>
<dbReference type="EMBL" id="BMOB01000002">
    <property type="protein sequence ID" value="GGI80549.1"/>
    <property type="molecule type" value="Genomic_DNA"/>
</dbReference>
<gene>
    <name evidence="5" type="ORF">GCM10007966_06320</name>
</gene>
<keyword evidence="3" id="KW-0732">Signal</keyword>
<feature type="signal peptide" evidence="3">
    <location>
        <begin position="1"/>
        <end position="18"/>
    </location>
</feature>
<evidence type="ECO:0000256" key="1">
    <source>
        <dbReference type="ARBA" id="ARBA00022690"/>
    </source>
</evidence>
<dbReference type="InterPro" id="IPR052781">
    <property type="entry name" value="Cys_protease_inhibitor_I42"/>
</dbReference>
<accession>A0A917N9J4</accession>
<evidence type="ECO:0000256" key="2">
    <source>
        <dbReference type="ARBA" id="ARBA00022704"/>
    </source>
</evidence>